<dbReference type="GO" id="GO:0008203">
    <property type="term" value="P:cholesterol metabolic process"/>
    <property type="evidence" value="ECO:0007669"/>
    <property type="project" value="UniProtKB-KW"/>
</dbReference>
<organism>
    <name type="scientific">Branchiostoma floridae</name>
    <name type="common">Florida lancelet</name>
    <name type="synonym">Amphioxus</name>
    <dbReference type="NCBI Taxonomy" id="7739"/>
    <lineage>
        <taxon>Eukaryota</taxon>
        <taxon>Metazoa</taxon>
        <taxon>Chordata</taxon>
        <taxon>Cephalochordata</taxon>
        <taxon>Leptocardii</taxon>
        <taxon>Amphioxiformes</taxon>
        <taxon>Branchiostomatidae</taxon>
        <taxon>Branchiostoma</taxon>
    </lineage>
</organism>
<evidence type="ECO:0000259" key="15">
    <source>
        <dbReference type="Pfam" id="PF00732"/>
    </source>
</evidence>
<dbReference type="InterPro" id="IPR000172">
    <property type="entry name" value="GMC_OxRdtase_N"/>
</dbReference>
<evidence type="ECO:0000256" key="6">
    <source>
        <dbReference type="ARBA" id="ARBA00023098"/>
    </source>
</evidence>
<dbReference type="Gene3D" id="3.50.50.60">
    <property type="entry name" value="FAD/NAD(P)-binding domain"/>
    <property type="match status" value="3"/>
</dbReference>
<dbReference type="Gene3D" id="3.40.50.1820">
    <property type="entry name" value="alpha/beta hydrolase"/>
    <property type="match status" value="2"/>
</dbReference>
<dbReference type="InParanoid" id="C3ZP92"/>
<dbReference type="InterPro" id="IPR029058">
    <property type="entry name" value="AB_hydrolase_fold"/>
</dbReference>
<keyword evidence="6" id="KW-0443">Lipid metabolism</keyword>
<keyword evidence="5" id="KW-0560">Oxidoreductase</keyword>
<protein>
    <recommendedName>
        <fullName evidence="13">Cholesterol oxidase</fullName>
        <ecNumber evidence="12">1.1.3.6</ecNumber>
        <ecNumber evidence="10">5.3.3.1</ecNumber>
    </recommendedName>
    <alternativeName>
        <fullName evidence="14">Cholesterol isomerase</fullName>
    </alternativeName>
</protein>
<evidence type="ECO:0000256" key="10">
    <source>
        <dbReference type="ARBA" id="ARBA00038856"/>
    </source>
</evidence>
<dbReference type="EC" id="1.1.3.6" evidence="12"/>
<feature type="domain" description="Glucose-methanol-choline oxidoreductase N-terminal" evidence="15">
    <location>
        <begin position="137"/>
        <end position="227"/>
    </location>
</feature>
<sequence>MSSPSEEDNARRRSALIGNKFTYSRLSSPNLAEVRPYYNVVVIGSGYGGSIAASRAARAGVSVCVLERGKELQPGEYPDTLSEASKETQMGQLEKAAKAIAKEVYDIEDLDKVFYRPPLYVNFEETDSNHVGVPQAACNGCGNCCSGCNYGAKNTLIMNYLPDARNHGAEIFTLVEVKAVEKCKEGWRVVYVSHIQNGFQEQERFIHADIVILGAGALGSTKILHNSRKRGLDLSDQLGEHFSTNGDTISFSYNGREEARGVGLPPDFDKLKSAGPSISGIIDLRLPERDLSQGYVIEDGTPPHVTKLGYSILMAVESSLSGVDNFPEKSLWDGIAKDLQPDKMSRTLSMLTMSQDKAKGRLVLDKKGSIVMEYPNIGEEKNFDLVNEGHQVAAKSLESTFIPNPVWGGIMARSRDVKSLITVHPLGGCAMGETSKTGVVNHKGQVFKGNMYTDLVHDGLYVMDRAVIPGSLGGQPQPQHLCRGKTWMRLMAKDRGWTIDYSFEQKHVTEITELKPGFRFTERMVGSVNYSNKGAKAVAPCEFILTIQSDDLQGMLNEEAHSAEIFGTVTCTALHKDPLTVSDGVFQLFSNDQNMVDTKEMLYKMVLNAKDGQQFYFHGRKEVHRDHAGEIGLGDTTTLFIKIYRGASDKGEAFAEGVLKIKVGDFMDQLSTMEVLNVDGKLERLKWMSRFFGFFAKSLWNIYGPTMGDGTQDRVFRDPQGKRPLRLRGAKREMYPFLTEDNLELRLTRYRAGSKGPVMLSHGMGVSSGIYTLDTVDTNLLEYLVAREYDVWLLDWRASCDLPATCFTQFTLDDAARYDIPAAVDKIITVTGNPDIQAVVHCVGSVTFFASLLMGKLQGKIRSLVSSQVAAHPIVTKRIRRVAAKAKLPRMLKAFGVEGVNARLDPNGGCKDAMTTFGCKVFNLMELKSAERCDSKVCRRISFLYGLLYQHENLNVATHDTLHEFFGYGNISAFMHLTKILKSRSEVISHIIIQVEQVRGQISYIQAEQAGVAAHPLQSRFQGPSDAVARNGSIQWYDVPAAVDKIITVTGSPDIQAVVHCVGSVTFFASLLMGKLQGKIRSLVSSQVAVHPIVTKRIRRIAAKAKLPRMLKAFGVEGVNARLDPNGGCKDAMTTFGCKVFNLMELKSAERCDSKVCRRISFLYGLLYQHENLNVATHDTLHEFFGYGNISAFMHLTKILNEECLLDANGGDTYLPDHRLAKPETSDAYMEKMKLLDIPMCFIVGQKNMTFLPKATFTTFEQCCTANPNQEYTHVIIPNYGHIDCIFGSSAARDVYPHILEALEKHAIPAL</sequence>
<dbReference type="InterPro" id="IPR036188">
    <property type="entry name" value="FAD/NAD-bd_sf"/>
</dbReference>
<gene>
    <name evidence="17" type="ORF">BRAFLDRAFT_81533</name>
</gene>
<dbReference type="EMBL" id="GG666656">
    <property type="protein sequence ID" value="EEN45589.1"/>
    <property type="molecule type" value="Genomic_DNA"/>
</dbReference>
<dbReference type="SUPFAM" id="SSF53474">
    <property type="entry name" value="alpha/beta-Hydrolases"/>
    <property type="match status" value="2"/>
</dbReference>
<keyword evidence="9" id="KW-0413">Isomerase</keyword>
<keyword evidence="3" id="KW-0285">Flavoprotein</keyword>
<evidence type="ECO:0000256" key="8">
    <source>
        <dbReference type="ARBA" id="ARBA00023221"/>
    </source>
</evidence>
<evidence type="ECO:0000256" key="11">
    <source>
        <dbReference type="ARBA" id="ARBA00049645"/>
    </source>
</evidence>
<feature type="domain" description="Glucose-methanol-choline oxidoreductase C-terminal" evidence="16">
    <location>
        <begin position="393"/>
        <end position="477"/>
    </location>
</feature>
<evidence type="ECO:0000256" key="12">
    <source>
        <dbReference type="ARBA" id="ARBA00049723"/>
    </source>
</evidence>
<evidence type="ECO:0000256" key="1">
    <source>
        <dbReference type="ARBA" id="ARBA00001974"/>
    </source>
</evidence>
<dbReference type="SUPFAM" id="SSF51905">
    <property type="entry name" value="FAD/NAD(P)-binding domain"/>
    <property type="match status" value="1"/>
</dbReference>
<reference evidence="17" key="1">
    <citation type="journal article" date="2008" name="Nature">
        <title>The amphioxus genome and the evolution of the chordate karyotype.</title>
        <authorList>
            <consortium name="US DOE Joint Genome Institute (JGI-PGF)"/>
            <person name="Putnam N.H."/>
            <person name="Butts T."/>
            <person name="Ferrier D.E.K."/>
            <person name="Furlong R.F."/>
            <person name="Hellsten U."/>
            <person name="Kawashima T."/>
            <person name="Robinson-Rechavi M."/>
            <person name="Shoguchi E."/>
            <person name="Terry A."/>
            <person name="Yu J.-K."/>
            <person name="Benito-Gutierrez E.L."/>
            <person name="Dubchak I."/>
            <person name="Garcia-Fernandez J."/>
            <person name="Gibson-Brown J.J."/>
            <person name="Grigoriev I.V."/>
            <person name="Horton A.C."/>
            <person name="de Jong P.J."/>
            <person name="Jurka J."/>
            <person name="Kapitonov V.V."/>
            <person name="Kohara Y."/>
            <person name="Kuroki Y."/>
            <person name="Lindquist E."/>
            <person name="Lucas S."/>
            <person name="Osoegawa K."/>
            <person name="Pennacchio L.A."/>
            <person name="Salamov A.A."/>
            <person name="Satou Y."/>
            <person name="Sauka-Spengler T."/>
            <person name="Schmutz J."/>
            <person name="Shin-I T."/>
            <person name="Toyoda A."/>
            <person name="Bronner-Fraser M."/>
            <person name="Fujiyama A."/>
            <person name="Holland L.Z."/>
            <person name="Holland P.W.H."/>
            <person name="Satoh N."/>
            <person name="Rokhsar D.S."/>
        </authorList>
    </citation>
    <scope>NUCLEOTIDE SEQUENCE [LARGE SCALE GENOMIC DNA]</scope>
    <source>
        <strain evidence="17">S238N-H82</strain>
        <tissue evidence="17">Testes</tissue>
    </source>
</reference>
<dbReference type="Pfam" id="PF05199">
    <property type="entry name" value="GMC_oxred_C"/>
    <property type="match status" value="1"/>
</dbReference>
<dbReference type="InterPro" id="IPR052542">
    <property type="entry name" value="Cholesterol_Oxidase"/>
</dbReference>
<name>C3ZP92_BRAFL</name>
<dbReference type="PANTHER" id="PTHR47470:SF1">
    <property type="entry name" value="FAD-DEPENDENT OXIDOREDUCTASE 2 FAD BINDING DOMAIN-CONTAINING PROTEIN"/>
    <property type="match status" value="1"/>
</dbReference>
<keyword evidence="4" id="KW-0274">FAD</keyword>
<proteinExistence type="predicted"/>
<keyword evidence="2" id="KW-0153">Cholesterol metabolism</keyword>
<dbReference type="GO" id="GO:0016995">
    <property type="term" value="F:cholesterol oxidase activity"/>
    <property type="evidence" value="ECO:0007669"/>
    <property type="project" value="UniProtKB-EC"/>
</dbReference>
<evidence type="ECO:0000259" key="16">
    <source>
        <dbReference type="Pfam" id="PF05199"/>
    </source>
</evidence>
<dbReference type="EC" id="5.3.3.1" evidence="10"/>
<dbReference type="eggNOG" id="KOG2624">
    <property type="taxonomic scope" value="Eukaryota"/>
</dbReference>
<evidence type="ECO:0000256" key="13">
    <source>
        <dbReference type="ARBA" id="ARBA00049744"/>
    </source>
</evidence>
<comment type="cofactor">
    <cofactor evidence="1">
        <name>FAD</name>
        <dbReference type="ChEBI" id="CHEBI:57692"/>
    </cofactor>
</comment>
<dbReference type="GO" id="GO:0004769">
    <property type="term" value="F:steroid Delta-isomerase activity"/>
    <property type="evidence" value="ECO:0007669"/>
    <property type="project" value="UniProtKB-EC"/>
</dbReference>
<evidence type="ECO:0000256" key="2">
    <source>
        <dbReference type="ARBA" id="ARBA00022548"/>
    </source>
</evidence>
<evidence type="ECO:0000256" key="7">
    <source>
        <dbReference type="ARBA" id="ARBA00023166"/>
    </source>
</evidence>
<evidence type="ECO:0000256" key="3">
    <source>
        <dbReference type="ARBA" id="ARBA00022630"/>
    </source>
</evidence>
<accession>C3ZP92</accession>
<dbReference type="InterPro" id="IPR007867">
    <property type="entry name" value="GMC_OxRtase_C"/>
</dbReference>
<evidence type="ECO:0000313" key="17">
    <source>
        <dbReference type="EMBL" id="EEN45589.1"/>
    </source>
</evidence>
<dbReference type="Pfam" id="PF00732">
    <property type="entry name" value="GMC_oxred_N"/>
    <property type="match status" value="1"/>
</dbReference>
<comment type="pathway">
    <text evidence="11">Steroid metabolism; cholesterol degradation.</text>
</comment>
<dbReference type="GO" id="GO:0050660">
    <property type="term" value="F:flavin adenine dinucleotide binding"/>
    <property type="evidence" value="ECO:0007669"/>
    <property type="project" value="InterPro"/>
</dbReference>
<keyword evidence="7" id="KW-1207">Sterol metabolism</keyword>
<evidence type="ECO:0000256" key="4">
    <source>
        <dbReference type="ARBA" id="ARBA00022827"/>
    </source>
</evidence>
<dbReference type="PANTHER" id="PTHR47470">
    <property type="entry name" value="CHOLESTEROL OXIDASE"/>
    <property type="match status" value="1"/>
</dbReference>
<dbReference type="PRINTS" id="PR00368">
    <property type="entry name" value="FADPNR"/>
</dbReference>
<evidence type="ECO:0000256" key="9">
    <source>
        <dbReference type="ARBA" id="ARBA00023235"/>
    </source>
</evidence>
<keyword evidence="8" id="KW-0753">Steroid metabolism</keyword>
<evidence type="ECO:0000256" key="14">
    <source>
        <dbReference type="ARBA" id="ARBA00049778"/>
    </source>
</evidence>
<evidence type="ECO:0000256" key="5">
    <source>
        <dbReference type="ARBA" id="ARBA00023002"/>
    </source>
</evidence>